<sequence>MAACVAACAAKEFVAGVRDWRTESAVRWSWDGKAPGAVALLARGEGIGRMKQGRIVVKYSEDKLVVEGRWSSGISRAQIQLDELGNEASGCSKSENGASLGADNSVIEVATNRSTENSAVKVSSMVAGGPSNGGAAVFWNKSTLSNGSRSSNGSSDGGANGSSRAPTNGAGRATVDAIKDVKAVSKVKTIKEEDPWFKKATSSHSKVSVAPGGGWNKFKTYSTIQRSLEIWGFVITFLFKWWVNNQKFMYKGGMTELKKRQKRKVLATWLKEGLLRLGPTFIKIGQQFSTRVDILAKEYVDELAELQDQVPPFSSDTALQIVEEELGRPVDLIFDQFDRDPIAAASLGLKALFDIDLKNLRVTQNLQKIDPKSDGAKRDWVAIYDECANVLYEEIDYTKEATNAERFAFNFRDMPYVKVPAMYREFSTPQVLVMEYVPGIKINRIAALDELGVDRNRLASYAVESYLEQSLRHGFFHADPHPGNIAVDDTNGGRLIFYDFGMMGSISPNIREGLLEVFYGVWGYWYRQATVVRRTAQFFLNSFEERLAAQRAEKERMKAEAAKLSFKKRLTKEEKAEKRKMRLAAIEDLLSIGADQPFRFPATFTFVVRAFSVLDRIGKGLDPRFDISEIAKPYALELLRYREAGVEVILKDLRKRWDRQSQAFANVFKQADRVEKISSIIQRLEQGDLKLRVRALESERAFKRVATMQQTICQAILAATCLQLATMLHLSAVGMPATVAFMASALFGLQTLVGILKVKKLDKHEKLITGAA</sequence>
<keyword evidence="4" id="KW-0812">Transmembrane</keyword>
<protein>
    <recommendedName>
        <fullName evidence="5">ABC1 atypical kinase-like domain-containing protein</fullName>
    </recommendedName>
</protein>
<accession>A0A2K1K202</accession>
<dbReference type="InParanoid" id="A0A2K1K202"/>
<dbReference type="GO" id="GO:0046467">
    <property type="term" value="P:membrane lipid biosynthetic process"/>
    <property type="evidence" value="ECO:0000318"/>
    <property type="project" value="GO_Central"/>
</dbReference>
<feature type="coiled-coil region" evidence="2">
    <location>
        <begin position="540"/>
        <end position="569"/>
    </location>
</feature>
<reference evidence="6 8" key="1">
    <citation type="journal article" date="2008" name="Science">
        <title>The Physcomitrella genome reveals evolutionary insights into the conquest of land by plants.</title>
        <authorList>
            <person name="Rensing S."/>
            <person name="Lang D."/>
            <person name="Zimmer A."/>
            <person name="Terry A."/>
            <person name="Salamov A."/>
            <person name="Shapiro H."/>
            <person name="Nishiyama T."/>
            <person name="Perroud P.-F."/>
            <person name="Lindquist E."/>
            <person name="Kamisugi Y."/>
            <person name="Tanahashi T."/>
            <person name="Sakakibara K."/>
            <person name="Fujita T."/>
            <person name="Oishi K."/>
            <person name="Shin-I T."/>
            <person name="Kuroki Y."/>
            <person name="Toyoda A."/>
            <person name="Suzuki Y."/>
            <person name="Hashimoto A."/>
            <person name="Yamaguchi K."/>
            <person name="Sugano A."/>
            <person name="Kohara Y."/>
            <person name="Fujiyama A."/>
            <person name="Anterola A."/>
            <person name="Aoki S."/>
            <person name="Ashton N."/>
            <person name="Barbazuk W.B."/>
            <person name="Barker E."/>
            <person name="Bennetzen J."/>
            <person name="Bezanilla M."/>
            <person name="Blankenship R."/>
            <person name="Cho S.H."/>
            <person name="Dutcher S."/>
            <person name="Estelle M."/>
            <person name="Fawcett J.A."/>
            <person name="Gundlach H."/>
            <person name="Hanada K."/>
            <person name="Heyl A."/>
            <person name="Hicks K.A."/>
            <person name="Hugh J."/>
            <person name="Lohr M."/>
            <person name="Mayer K."/>
            <person name="Melkozernov A."/>
            <person name="Murata T."/>
            <person name="Nelson D."/>
            <person name="Pils B."/>
            <person name="Prigge M."/>
            <person name="Reiss B."/>
            <person name="Renner T."/>
            <person name="Rombauts S."/>
            <person name="Rushton P."/>
            <person name="Sanderfoot A."/>
            <person name="Schween G."/>
            <person name="Shiu S.-H."/>
            <person name="Stueber K."/>
            <person name="Theodoulou F.L."/>
            <person name="Tu H."/>
            <person name="Van de Peer Y."/>
            <person name="Verrier P.J."/>
            <person name="Waters E."/>
            <person name="Wood A."/>
            <person name="Yang L."/>
            <person name="Cove D."/>
            <person name="Cuming A."/>
            <person name="Hasebe M."/>
            <person name="Lucas S."/>
            <person name="Mishler D.B."/>
            <person name="Reski R."/>
            <person name="Grigoriev I."/>
            <person name="Quatrano R.S."/>
            <person name="Boore J.L."/>
        </authorList>
    </citation>
    <scope>NUCLEOTIDE SEQUENCE [LARGE SCALE GENOMIC DNA]</scope>
    <source>
        <strain evidence="7 8">cv. Gransden 2004</strain>
    </source>
</reference>
<keyword evidence="4" id="KW-0472">Membrane</keyword>
<gene>
    <name evidence="6" type="ORF">PHYPA_012273</name>
</gene>
<name>A0A2K1K202_PHYPA</name>
<dbReference type="GO" id="GO:0004672">
    <property type="term" value="F:protein kinase activity"/>
    <property type="evidence" value="ECO:0000318"/>
    <property type="project" value="GO_Central"/>
</dbReference>
<dbReference type="SUPFAM" id="SSF56112">
    <property type="entry name" value="Protein kinase-like (PK-like)"/>
    <property type="match status" value="1"/>
</dbReference>
<evidence type="ECO:0000256" key="4">
    <source>
        <dbReference type="SAM" id="Phobius"/>
    </source>
</evidence>
<keyword evidence="8" id="KW-1185">Reference proteome</keyword>
<dbReference type="PaxDb" id="3218-PP1S199_32V6.1"/>
<evidence type="ECO:0000313" key="6">
    <source>
        <dbReference type="EMBL" id="PNR47800.1"/>
    </source>
</evidence>
<dbReference type="CDD" id="cd05121">
    <property type="entry name" value="ABC1_ADCK3-like"/>
    <property type="match status" value="1"/>
</dbReference>
<keyword evidence="4" id="KW-1133">Transmembrane helix</keyword>
<feature type="domain" description="ABC1 atypical kinase-like" evidence="5">
    <location>
        <begin position="349"/>
        <end position="521"/>
    </location>
</feature>
<feature type="transmembrane region" description="Helical" evidence="4">
    <location>
        <begin position="733"/>
        <end position="756"/>
    </location>
</feature>
<dbReference type="InterPro" id="IPR004147">
    <property type="entry name" value="ABC1_dom"/>
</dbReference>
<dbReference type="PANTHER" id="PTHR10566">
    <property type="entry name" value="CHAPERONE-ACTIVITY OF BC1 COMPLEX CABC1 -RELATED"/>
    <property type="match status" value="1"/>
</dbReference>
<reference evidence="7" key="3">
    <citation type="submission" date="2020-12" db="UniProtKB">
        <authorList>
            <consortium name="EnsemblPlants"/>
        </authorList>
    </citation>
    <scope>IDENTIFICATION</scope>
</reference>
<evidence type="ECO:0000256" key="2">
    <source>
        <dbReference type="SAM" id="Coils"/>
    </source>
</evidence>
<dbReference type="InterPro" id="IPR011009">
    <property type="entry name" value="Kinase-like_dom_sf"/>
</dbReference>
<proteinExistence type="inferred from homology"/>
<evidence type="ECO:0000313" key="7">
    <source>
        <dbReference type="EnsemblPlants" id="Pp3c9_4350V3.1"/>
    </source>
</evidence>
<dbReference type="FunCoup" id="A0A2K1K202">
    <property type="interactions" value="970"/>
</dbReference>
<dbReference type="InterPro" id="IPR050154">
    <property type="entry name" value="UbiB_kinase"/>
</dbReference>
<dbReference type="GO" id="GO:1901031">
    <property type="term" value="P:regulation of response to reactive oxygen species"/>
    <property type="evidence" value="ECO:0000318"/>
    <property type="project" value="GO_Central"/>
</dbReference>
<dbReference type="Pfam" id="PF03109">
    <property type="entry name" value="ABC1"/>
    <property type="match status" value="2"/>
</dbReference>
<feature type="region of interest" description="Disordered" evidence="3">
    <location>
        <begin position="147"/>
        <end position="172"/>
    </location>
</feature>
<dbReference type="Gramene" id="Pp3c9_4350V3.1">
    <property type="protein sequence ID" value="Pp3c9_4350V3.1"/>
    <property type="gene ID" value="Pp3c9_4350"/>
</dbReference>
<evidence type="ECO:0000313" key="8">
    <source>
        <dbReference type="Proteomes" id="UP000006727"/>
    </source>
</evidence>
<dbReference type="Proteomes" id="UP000006727">
    <property type="component" value="Chromosome 9"/>
</dbReference>
<evidence type="ECO:0000256" key="3">
    <source>
        <dbReference type="SAM" id="MobiDB-lite"/>
    </source>
</evidence>
<evidence type="ECO:0000256" key="1">
    <source>
        <dbReference type="ARBA" id="ARBA00009670"/>
    </source>
</evidence>
<comment type="similarity">
    <text evidence="1">Belongs to the protein kinase superfamily. ADCK protein kinase family.</text>
</comment>
<evidence type="ECO:0000259" key="5">
    <source>
        <dbReference type="Pfam" id="PF03109"/>
    </source>
</evidence>
<dbReference type="STRING" id="3218.A0A2K1K202"/>
<dbReference type="PANTHER" id="PTHR10566:SF115">
    <property type="entry name" value="PROTEIN ACTIVITY OF BC1 COMPLEX KINASE 8, CHLOROPLASTIC"/>
    <property type="match status" value="1"/>
</dbReference>
<dbReference type="EMBL" id="ABEU02000009">
    <property type="protein sequence ID" value="PNR47800.1"/>
    <property type="molecule type" value="Genomic_DNA"/>
</dbReference>
<reference evidence="6 8" key="2">
    <citation type="journal article" date="2018" name="Plant J.">
        <title>The Physcomitrella patens chromosome-scale assembly reveals moss genome structure and evolution.</title>
        <authorList>
            <person name="Lang D."/>
            <person name="Ullrich K.K."/>
            <person name="Murat F."/>
            <person name="Fuchs J."/>
            <person name="Jenkins J."/>
            <person name="Haas F.B."/>
            <person name="Piednoel M."/>
            <person name="Gundlach H."/>
            <person name="Van Bel M."/>
            <person name="Meyberg R."/>
            <person name="Vives C."/>
            <person name="Morata J."/>
            <person name="Symeonidi A."/>
            <person name="Hiss M."/>
            <person name="Muchero W."/>
            <person name="Kamisugi Y."/>
            <person name="Saleh O."/>
            <person name="Blanc G."/>
            <person name="Decker E.L."/>
            <person name="van Gessel N."/>
            <person name="Grimwood J."/>
            <person name="Hayes R.D."/>
            <person name="Graham S.W."/>
            <person name="Gunter L.E."/>
            <person name="McDaniel S.F."/>
            <person name="Hoernstein S.N.W."/>
            <person name="Larsson A."/>
            <person name="Li F.W."/>
            <person name="Perroud P.F."/>
            <person name="Phillips J."/>
            <person name="Ranjan P."/>
            <person name="Rokshar D.S."/>
            <person name="Rothfels C.J."/>
            <person name="Schneider L."/>
            <person name="Shu S."/>
            <person name="Stevenson D.W."/>
            <person name="Thummler F."/>
            <person name="Tillich M."/>
            <person name="Villarreal Aguilar J.C."/>
            <person name="Widiez T."/>
            <person name="Wong G.K."/>
            <person name="Wymore A."/>
            <person name="Zhang Y."/>
            <person name="Zimmer A.D."/>
            <person name="Quatrano R.S."/>
            <person name="Mayer K.F.X."/>
            <person name="Goodstein D."/>
            <person name="Casacuberta J.M."/>
            <person name="Vandepoele K."/>
            <person name="Reski R."/>
            <person name="Cuming A.C."/>
            <person name="Tuskan G.A."/>
            <person name="Maumus F."/>
            <person name="Salse J."/>
            <person name="Schmutz J."/>
            <person name="Rensing S.A."/>
        </authorList>
    </citation>
    <scope>NUCLEOTIDE SEQUENCE [LARGE SCALE GENOMIC DNA]</scope>
    <source>
        <strain evidence="7 8">cv. Gransden 2004</strain>
    </source>
</reference>
<organism evidence="6">
    <name type="scientific">Physcomitrium patens</name>
    <name type="common">Spreading-leaved earth moss</name>
    <name type="synonym">Physcomitrella patens</name>
    <dbReference type="NCBI Taxonomy" id="3218"/>
    <lineage>
        <taxon>Eukaryota</taxon>
        <taxon>Viridiplantae</taxon>
        <taxon>Streptophyta</taxon>
        <taxon>Embryophyta</taxon>
        <taxon>Bryophyta</taxon>
        <taxon>Bryophytina</taxon>
        <taxon>Bryopsida</taxon>
        <taxon>Funariidae</taxon>
        <taxon>Funariales</taxon>
        <taxon>Funariaceae</taxon>
        <taxon>Physcomitrium</taxon>
    </lineage>
</organism>
<dbReference type="EnsemblPlants" id="Pp3c9_4350V3.1">
    <property type="protein sequence ID" value="Pp3c9_4350V3.1"/>
    <property type="gene ID" value="Pp3c9_4350"/>
</dbReference>
<dbReference type="GO" id="GO:0016020">
    <property type="term" value="C:membrane"/>
    <property type="evidence" value="ECO:0007669"/>
    <property type="project" value="GOC"/>
</dbReference>
<feature type="domain" description="ABC1 atypical kinase-like" evidence="5">
    <location>
        <begin position="306"/>
        <end position="348"/>
    </location>
</feature>
<dbReference type="AlphaFoldDB" id="A0A2K1K202"/>
<keyword evidence="2" id="KW-0175">Coiled coil</keyword>